<reference evidence="15 16" key="1">
    <citation type="submission" date="2024-08" db="EMBL/GenBank/DDBJ databases">
        <title>Gnathostoma spinigerum genome.</title>
        <authorList>
            <person name="Gonzalez-Bertolin B."/>
            <person name="Monzon S."/>
            <person name="Zaballos A."/>
            <person name="Jimenez P."/>
            <person name="Dekumyoy P."/>
            <person name="Varona S."/>
            <person name="Cuesta I."/>
            <person name="Sumanam S."/>
            <person name="Adisakwattana P."/>
            <person name="Gasser R.B."/>
            <person name="Hernandez-Gonzalez A."/>
            <person name="Young N.D."/>
            <person name="Perteguer M.J."/>
        </authorList>
    </citation>
    <scope>NUCLEOTIDE SEQUENCE [LARGE SCALE GENOMIC DNA]</scope>
    <source>
        <strain evidence="15">AL3</strain>
        <tissue evidence="15">Liver</tissue>
    </source>
</reference>
<keyword evidence="8 14" id="KW-1133">Transmembrane helix</keyword>
<evidence type="ECO:0000256" key="5">
    <source>
        <dbReference type="ARBA" id="ARBA00022679"/>
    </source>
</evidence>
<keyword evidence="7" id="KW-0809">Transit peptide</keyword>
<dbReference type="HAMAP" id="MF_00154">
    <property type="entry name" value="CyoE_CtaB"/>
    <property type="match status" value="1"/>
</dbReference>
<dbReference type="GO" id="GO:0031966">
    <property type="term" value="C:mitochondrial membrane"/>
    <property type="evidence" value="ECO:0007669"/>
    <property type="project" value="UniProtKB-SubCell"/>
</dbReference>
<keyword evidence="5" id="KW-0808">Transferase</keyword>
<evidence type="ECO:0000256" key="8">
    <source>
        <dbReference type="ARBA" id="ARBA00022989"/>
    </source>
</evidence>
<evidence type="ECO:0000313" key="16">
    <source>
        <dbReference type="Proteomes" id="UP001608902"/>
    </source>
</evidence>
<dbReference type="Proteomes" id="UP001608902">
    <property type="component" value="Unassembled WGS sequence"/>
</dbReference>
<evidence type="ECO:0000256" key="9">
    <source>
        <dbReference type="ARBA" id="ARBA00023128"/>
    </source>
</evidence>
<dbReference type="Pfam" id="PF01040">
    <property type="entry name" value="UbiA"/>
    <property type="match status" value="1"/>
</dbReference>
<feature type="transmembrane region" description="Helical" evidence="14">
    <location>
        <begin position="342"/>
        <end position="362"/>
    </location>
</feature>
<evidence type="ECO:0000256" key="4">
    <source>
        <dbReference type="ARBA" id="ARBA00016335"/>
    </source>
</evidence>
<dbReference type="FunFam" id="1.10.357.140:FF:000004">
    <property type="entry name" value="Protoheme IX farnesyltransferase, mitochondrial"/>
    <property type="match status" value="1"/>
</dbReference>
<evidence type="ECO:0000256" key="3">
    <source>
        <dbReference type="ARBA" id="ARBA00012292"/>
    </source>
</evidence>
<gene>
    <name evidence="15" type="ORF">AB6A40_008141</name>
</gene>
<dbReference type="InterPro" id="IPR044878">
    <property type="entry name" value="UbiA_sf"/>
</dbReference>
<dbReference type="AlphaFoldDB" id="A0ABD6EQK2"/>
<comment type="similarity">
    <text evidence="2">Belongs to the UbiA prenyltransferase family.</text>
</comment>
<evidence type="ECO:0000313" key="15">
    <source>
        <dbReference type="EMBL" id="MFH4981432.1"/>
    </source>
</evidence>
<organism evidence="15 16">
    <name type="scientific">Gnathostoma spinigerum</name>
    <dbReference type="NCBI Taxonomy" id="75299"/>
    <lineage>
        <taxon>Eukaryota</taxon>
        <taxon>Metazoa</taxon>
        <taxon>Ecdysozoa</taxon>
        <taxon>Nematoda</taxon>
        <taxon>Chromadorea</taxon>
        <taxon>Rhabditida</taxon>
        <taxon>Spirurina</taxon>
        <taxon>Gnathostomatomorpha</taxon>
        <taxon>Gnathostomatoidea</taxon>
        <taxon>Gnathostomatidae</taxon>
        <taxon>Gnathostoma</taxon>
    </lineage>
</organism>
<dbReference type="PANTHER" id="PTHR43448">
    <property type="entry name" value="PROTOHEME IX FARNESYLTRANSFERASE, MITOCHONDRIAL"/>
    <property type="match status" value="1"/>
</dbReference>
<sequence>MLLLPLCRWLRSGRIPGSRRFAAFTPKSVSVDFDGSVTMSVDKKDISKKGKGRVVLSSGRGVPRLLIEPVPADQWYVMKPRGLLESYLQLSKSRLTLLIASTAVGGYVLSPLPISISSLFACAAGTALFSASANTFNHVLESPYDAQMKRTQHRLLVVQRFTPLHACTFAQVLALMGFGVLWFGCNPFPALLGALNAVLYAGVYTPMKRYNMGCTWVGAAVGAVPPLMGYSAATGTVDISACVMSAILFCWQFPHFNALSWNHRADYSRAGYRVMCVIDPHLCRLSSLRHSFALVFLCSVAAPMSCLTSWSFAVDCLPVNAILLYLTYRFYNVTDAKTARNLFYYSLLYLPLIMTLMILSNYGQSKEKAGFS</sequence>
<comment type="caution">
    <text evidence="15">The sequence shown here is derived from an EMBL/GenBank/DDBJ whole genome shotgun (WGS) entry which is preliminary data.</text>
</comment>
<dbReference type="CDD" id="cd13957">
    <property type="entry name" value="PT_UbiA_Cox10"/>
    <property type="match status" value="1"/>
</dbReference>
<dbReference type="Gene3D" id="1.10.357.140">
    <property type="entry name" value="UbiA prenyltransferase"/>
    <property type="match status" value="1"/>
</dbReference>
<evidence type="ECO:0000256" key="6">
    <source>
        <dbReference type="ARBA" id="ARBA00022692"/>
    </source>
</evidence>
<comment type="catalytic activity">
    <reaction evidence="13">
        <text>heme b + (2E,6E)-farnesyl diphosphate + H2O = Fe(II)-heme o + diphosphate</text>
        <dbReference type="Rhea" id="RHEA:28070"/>
        <dbReference type="ChEBI" id="CHEBI:15377"/>
        <dbReference type="ChEBI" id="CHEBI:33019"/>
        <dbReference type="ChEBI" id="CHEBI:60344"/>
        <dbReference type="ChEBI" id="CHEBI:60530"/>
        <dbReference type="ChEBI" id="CHEBI:175763"/>
        <dbReference type="EC" id="2.5.1.141"/>
    </reaction>
</comment>
<dbReference type="InterPro" id="IPR000537">
    <property type="entry name" value="UbiA_prenyltransferase"/>
</dbReference>
<accession>A0ABD6EQK2</accession>
<keyword evidence="10" id="KW-0350">Heme biosynthesis</keyword>
<evidence type="ECO:0000256" key="14">
    <source>
        <dbReference type="SAM" id="Phobius"/>
    </source>
</evidence>
<dbReference type="NCBIfam" id="TIGR01473">
    <property type="entry name" value="cyoE_ctaB"/>
    <property type="match status" value="1"/>
</dbReference>
<evidence type="ECO:0000256" key="2">
    <source>
        <dbReference type="ARBA" id="ARBA00005985"/>
    </source>
</evidence>
<keyword evidence="11 14" id="KW-0472">Membrane</keyword>
<keyword evidence="6 14" id="KW-0812">Transmembrane</keyword>
<dbReference type="GO" id="GO:0006784">
    <property type="term" value="P:heme A biosynthetic process"/>
    <property type="evidence" value="ECO:0007669"/>
    <property type="project" value="UniProtKB-ARBA"/>
</dbReference>
<dbReference type="GO" id="GO:0008495">
    <property type="term" value="F:protoheme IX farnesyltransferase activity"/>
    <property type="evidence" value="ECO:0007669"/>
    <property type="project" value="UniProtKB-EC"/>
</dbReference>
<evidence type="ECO:0000256" key="11">
    <source>
        <dbReference type="ARBA" id="ARBA00023136"/>
    </source>
</evidence>
<dbReference type="PANTHER" id="PTHR43448:SF2">
    <property type="entry name" value="PROTOHEME IX FARNESYLTRANSFERASE, MITOCHONDRIAL"/>
    <property type="match status" value="1"/>
</dbReference>
<comment type="subcellular location">
    <subcellularLocation>
        <location evidence="1">Mitochondrion membrane</location>
        <topology evidence="1">Multi-pass membrane protein</topology>
    </subcellularLocation>
</comment>
<evidence type="ECO:0000256" key="13">
    <source>
        <dbReference type="ARBA" id="ARBA00047690"/>
    </source>
</evidence>
<protein>
    <recommendedName>
        <fullName evidence="4">Protoheme IX farnesyltransferase, mitochondrial</fullName>
        <ecNumber evidence="3">2.5.1.141</ecNumber>
    </recommendedName>
    <alternativeName>
        <fullName evidence="12">Heme O synthase</fullName>
    </alternativeName>
</protein>
<evidence type="ECO:0000256" key="10">
    <source>
        <dbReference type="ARBA" id="ARBA00023133"/>
    </source>
</evidence>
<dbReference type="EC" id="2.5.1.141" evidence="3"/>
<name>A0ABD6EQK2_9BILA</name>
<evidence type="ECO:0000256" key="1">
    <source>
        <dbReference type="ARBA" id="ARBA00004225"/>
    </source>
</evidence>
<evidence type="ECO:0000256" key="12">
    <source>
        <dbReference type="ARBA" id="ARBA00030253"/>
    </source>
</evidence>
<dbReference type="InterPro" id="IPR006369">
    <property type="entry name" value="Protohaem_IX_farnesylTrfase"/>
</dbReference>
<feature type="transmembrane region" description="Helical" evidence="14">
    <location>
        <begin position="188"/>
        <end position="205"/>
    </location>
</feature>
<keyword evidence="16" id="KW-1185">Reference proteome</keyword>
<proteinExistence type="inferred from homology"/>
<dbReference type="EMBL" id="JBGFUD010007195">
    <property type="protein sequence ID" value="MFH4981432.1"/>
    <property type="molecule type" value="Genomic_DNA"/>
</dbReference>
<evidence type="ECO:0000256" key="7">
    <source>
        <dbReference type="ARBA" id="ARBA00022946"/>
    </source>
</evidence>
<keyword evidence="9" id="KW-0496">Mitochondrion</keyword>